<proteinExistence type="predicted"/>
<feature type="domain" description="HTH araC/xylS-type" evidence="4">
    <location>
        <begin position="171"/>
        <end position="268"/>
    </location>
</feature>
<dbReference type="Pfam" id="PF02311">
    <property type="entry name" value="AraC_binding"/>
    <property type="match status" value="1"/>
</dbReference>
<reference evidence="5 6" key="1">
    <citation type="journal article" date="2016" name="Antonie Van Leeuwenhoek">
        <title>Dongia soli sp. nov., isolated from soil from Dokdo, Korea.</title>
        <authorList>
            <person name="Kim D.U."/>
            <person name="Lee H."/>
            <person name="Kim H."/>
            <person name="Kim S.G."/>
            <person name="Ka J.O."/>
        </authorList>
    </citation>
    <scope>NUCLEOTIDE SEQUENCE [LARGE SCALE GENOMIC DNA]</scope>
    <source>
        <strain evidence="5 6">D78</strain>
    </source>
</reference>
<evidence type="ECO:0000256" key="1">
    <source>
        <dbReference type="ARBA" id="ARBA00023015"/>
    </source>
</evidence>
<dbReference type="Gene3D" id="1.10.10.60">
    <property type="entry name" value="Homeodomain-like"/>
    <property type="match status" value="1"/>
</dbReference>
<keyword evidence="1" id="KW-0805">Transcription regulation</keyword>
<dbReference type="RefSeq" id="WP_320510237.1">
    <property type="nucleotide sequence ID" value="NZ_JAXCLW010000008.1"/>
</dbReference>
<accession>A0ABU5EFI5</accession>
<keyword evidence="6" id="KW-1185">Reference proteome</keyword>
<keyword evidence="3" id="KW-0804">Transcription</keyword>
<keyword evidence="2" id="KW-0238">DNA-binding</keyword>
<dbReference type="InterPro" id="IPR003313">
    <property type="entry name" value="AraC-bd"/>
</dbReference>
<sequence>MRRDAETGVETIRAHFDGHAYDPHFHDAYLVGLTEQGVQQFSCRRSLHRSTPGRIILIEPGEVHDGHAPEEAGFTYRMLYLDARLIGRHAEPLAERRAGPELGFRATLMDDPQLAGAISTAFSLLHSGDIRLARDAALDNLIGCLADRMIGHAPSVALAPRRPATVPVDLRRVRDLLHARMSTEIGLNELATMAGTDRFRLTRAFRAAYGLAPHAYLVQLRLIEAWRRLARGDRPADVAAAVGFADQSHLGRWFHRAYRLTPTTYRKFCTNVPDRKPATG</sequence>
<organism evidence="5 6">
    <name type="scientific">Dongia soli</name>
    <dbReference type="NCBI Taxonomy" id="600628"/>
    <lineage>
        <taxon>Bacteria</taxon>
        <taxon>Pseudomonadati</taxon>
        <taxon>Pseudomonadota</taxon>
        <taxon>Alphaproteobacteria</taxon>
        <taxon>Rhodospirillales</taxon>
        <taxon>Dongiaceae</taxon>
        <taxon>Dongia</taxon>
    </lineage>
</organism>
<dbReference type="Proteomes" id="UP001279642">
    <property type="component" value="Unassembled WGS sequence"/>
</dbReference>
<dbReference type="SMART" id="SM00342">
    <property type="entry name" value="HTH_ARAC"/>
    <property type="match status" value="1"/>
</dbReference>
<evidence type="ECO:0000313" key="5">
    <source>
        <dbReference type="EMBL" id="MDY0885163.1"/>
    </source>
</evidence>
<name>A0ABU5EFI5_9PROT</name>
<dbReference type="InterPro" id="IPR037923">
    <property type="entry name" value="HTH-like"/>
</dbReference>
<evidence type="ECO:0000259" key="4">
    <source>
        <dbReference type="PROSITE" id="PS01124"/>
    </source>
</evidence>
<evidence type="ECO:0000256" key="3">
    <source>
        <dbReference type="ARBA" id="ARBA00023163"/>
    </source>
</evidence>
<dbReference type="InterPro" id="IPR050204">
    <property type="entry name" value="AraC_XylS_family_regulators"/>
</dbReference>
<dbReference type="PROSITE" id="PS01124">
    <property type="entry name" value="HTH_ARAC_FAMILY_2"/>
    <property type="match status" value="1"/>
</dbReference>
<protein>
    <submittedName>
        <fullName evidence="5">AraC family transcriptional regulator</fullName>
    </submittedName>
</protein>
<dbReference type="Pfam" id="PF12833">
    <property type="entry name" value="HTH_18"/>
    <property type="match status" value="1"/>
</dbReference>
<dbReference type="EMBL" id="JAXCLW010000008">
    <property type="protein sequence ID" value="MDY0885163.1"/>
    <property type="molecule type" value="Genomic_DNA"/>
</dbReference>
<dbReference type="InterPro" id="IPR018060">
    <property type="entry name" value="HTH_AraC"/>
</dbReference>
<dbReference type="PANTHER" id="PTHR46796:SF2">
    <property type="entry name" value="TRANSCRIPTIONAL REGULATORY PROTEIN"/>
    <property type="match status" value="1"/>
</dbReference>
<dbReference type="InterPro" id="IPR009057">
    <property type="entry name" value="Homeodomain-like_sf"/>
</dbReference>
<dbReference type="PANTHER" id="PTHR46796">
    <property type="entry name" value="HTH-TYPE TRANSCRIPTIONAL ACTIVATOR RHAS-RELATED"/>
    <property type="match status" value="1"/>
</dbReference>
<evidence type="ECO:0000313" key="6">
    <source>
        <dbReference type="Proteomes" id="UP001279642"/>
    </source>
</evidence>
<evidence type="ECO:0000256" key="2">
    <source>
        <dbReference type="ARBA" id="ARBA00023125"/>
    </source>
</evidence>
<dbReference type="SUPFAM" id="SSF51215">
    <property type="entry name" value="Regulatory protein AraC"/>
    <property type="match status" value="1"/>
</dbReference>
<dbReference type="SUPFAM" id="SSF46689">
    <property type="entry name" value="Homeodomain-like"/>
    <property type="match status" value="2"/>
</dbReference>
<gene>
    <name evidence="5" type="ORF">SMD27_20145</name>
</gene>
<comment type="caution">
    <text evidence="5">The sequence shown here is derived from an EMBL/GenBank/DDBJ whole genome shotgun (WGS) entry which is preliminary data.</text>
</comment>